<feature type="transmembrane region" description="Helical" evidence="6">
    <location>
        <begin position="126"/>
        <end position="143"/>
    </location>
</feature>
<keyword evidence="10" id="KW-1185">Reference proteome</keyword>
<keyword evidence="7" id="KW-0732">Signal</keyword>
<dbReference type="InterPro" id="IPR036259">
    <property type="entry name" value="MFS_trans_sf"/>
</dbReference>
<feature type="chain" id="PRO_5002246446" description="Major facilitator superfamily (MFS) profile domain-containing protein" evidence="7">
    <location>
        <begin position="25"/>
        <end position="574"/>
    </location>
</feature>
<dbReference type="Proteomes" id="UP000054302">
    <property type="component" value="Unassembled WGS sequence"/>
</dbReference>
<evidence type="ECO:0000256" key="6">
    <source>
        <dbReference type="SAM" id="Phobius"/>
    </source>
</evidence>
<dbReference type="Pfam" id="PF07690">
    <property type="entry name" value="MFS_1"/>
    <property type="match status" value="1"/>
</dbReference>
<keyword evidence="4 6" id="KW-1133">Transmembrane helix</keyword>
<dbReference type="Gene3D" id="1.20.1250.20">
    <property type="entry name" value="MFS general substrate transporter like domains"/>
    <property type="match status" value="2"/>
</dbReference>
<keyword evidence="2" id="KW-0813">Transport</keyword>
<sequence>MPFFYILSVVSPIICLSFSQGTQSNFHIIPFYKHPSPETVCGVPSASIRGLVKTRSTPSKPLSLHSQTTHIVPNMGAAQEVEIPISSANSVDGKDEKDVDFVESGSAHHQEVGWDKKSTSKLIRKMDWVLLPFLSLLYLLSFLDRTNIGNARLAGLEKDLGMTGLDYNIALAIFFPFYVIVEPISNLMLKKTRPSIWIPFIMVWWGIVTTLMGLVYNYTGLLLARAALGIAEGGLFPGVTYYITLWYRRHECGLRMALFFSAATAAGAFGGLLARGINEMSGIGGKAGWAWIFILEGLLTFFIAIVAFFVMHDYPSTATFLTPAEREEVTRRLEEDRGSLADEFDLKYFWHAVKDWKIWVHMFITIGQYTPLYSFALFLPTIVRTLGYTDNQAQLMSVPPYIVACFCCITGGWAADKLKTRGVFMIGFSITALVGLILLKTSENAHAKYAGCFLFASGIYPNVPQGVAWNGNNIGGSVKRGVGIAFHVGFGNLGGAISGFIYLSRDSPRFSTGHTILISLISMSTALQIMMTLWLRRENARRDREYKPPSQYTAEERYAEREKGDNATFFRYTV</sequence>
<comment type="subcellular location">
    <subcellularLocation>
        <location evidence="1">Membrane</location>
        <topology evidence="1">Multi-pass membrane protein</topology>
    </subcellularLocation>
</comment>
<dbReference type="InterPro" id="IPR020846">
    <property type="entry name" value="MFS_dom"/>
</dbReference>
<dbReference type="PANTHER" id="PTHR43791">
    <property type="entry name" value="PERMEASE-RELATED"/>
    <property type="match status" value="1"/>
</dbReference>
<dbReference type="EMBL" id="KN847523">
    <property type="protein sequence ID" value="KIV90806.1"/>
    <property type="molecule type" value="Genomic_DNA"/>
</dbReference>
<keyword evidence="3 6" id="KW-0812">Transmembrane</keyword>
<evidence type="ECO:0000256" key="1">
    <source>
        <dbReference type="ARBA" id="ARBA00004141"/>
    </source>
</evidence>
<dbReference type="OrthoDB" id="2962993at2759"/>
<dbReference type="AlphaFoldDB" id="A0A0D1XRR5"/>
<feature type="transmembrane region" description="Helical" evidence="6">
    <location>
        <begin position="515"/>
        <end position="535"/>
    </location>
</feature>
<dbReference type="GO" id="GO:0016020">
    <property type="term" value="C:membrane"/>
    <property type="evidence" value="ECO:0007669"/>
    <property type="project" value="UniProtKB-SubCell"/>
</dbReference>
<feature type="transmembrane region" description="Helical" evidence="6">
    <location>
        <begin position="484"/>
        <end position="503"/>
    </location>
</feature>
<feature type="transmembrane region" description="Helical" evidence="6">
    <location>
        <begin position="169"/>
        <end position="189"/>
    </location>
</feature>
<feature type="signal peptide" evidence="7">
    <location>
        <begin position="1"/>
        <end position="24"/>
    </location>
</feature>
<dbReference type="PANTHER" id="PTHR43791:SF57">
    <property type="entry name" value="MAJOR FACILITATOR SUPERFAMILY (MFS) PROFILE DOMAIN-CONTAINING PROTEIN"/>
    <property type="match status" value="1"/>
</dbReference>
<evidence type="ECO:0000256" key="5">
    <source>
        <dbReference type="ARBA" id="ARBA00023136"/>
    </source>
</evidence>
<dbReference type="RefSeq" id="XP_016222380.1">
    <property type="nucleotide sequence ID" value="XM_016370087.1"/>
</dbReference>
<evidence type="ECO:0000259" key="8">
    <source>
        <dbReference type="PROSITE" id="PS50850"/>
    </source>
</evidence>
<organism evidence="9 10">
    <name type="scientific">Exophiala mesophila</name>
    <name type="common">Black yeast-like fungus</name>
    <dbReference type="NCBI Taxonomy" id="212818"/>
    <lineage>
        <taxon>Eukaryota</taxon>
        <taxon>Fungi</taxon>
        <taxon>Dikarya</taxon>
        <taxon>Ascomycota</taxon>
        <taxon>Pezizomycotina</taxon>
        <taxon>Eurotiomycetes</taxon>
        <taxon>Chaetothyriomycetidae</taxon>
        <taxon>Chaetothyriales</taxon>
        <taxon>Herpotrichiellaceae</taxon>
        <taxon>Exophiala</taxon>
    </lineage>
</organism>
<gene>
    <name evidence="9" type="ORF">PV10_05415</name>
</gene>
<proteinExistence type="predicted"/>
<dbReference type="PROSITE" id="PS50850">
    <property type="entry name" value="MFS"/>
    <property type="match status" value="1"/>
</dbReference>
<evidence type="ECO:0000256" key="4">
    <source>
        <dbReference type="ARBA" id="ARBA00022989"/>
    </source>
</evidence>
<feature type="transmembrane region" description="Helical" evidence="6">
    <location>
        <begin position="398"/>
        <end position="415"/>
    </location>
</feature>
<feature type="domain" description="Major facilitator superfamily (MFS) profile" evidence="8">
    <location>
        <begin position="130"/>
        <end position="540"/>
    </location>
</feature>
<feature type="transmembrane region" description="Helical" evidence="6">
    <location>
        <begin position="289"/>
        <end position="311"/>
    </location>
</feature>
<accession>A0A0D1XRR5</accession>
<evidence type="ECO:0000256" key="2">
    <source>
        <dbReference type="ARBA" id="ARBA00022448"/>
    </source>
</evidence>
<evidence type="ECO:0000313" key="10">
    <source>
        <dbReference type="Proteomes" id="UP000054302"/>
    </source>
</evidence>
<dbReference type="OMA" id="WNANNIG"/>
<feature type="transmembrane region" description="Helical" evidence="6">
    <location>
        <begin position="256"/>
        <end position="277"/>
    </location>
</feature>
<feature type="transmembrane region" description="Helical" evidence="6">
    <location>
        <begin position="222"/>
        <end position="244"/>
    </location>
</feature>
<dbReference type="FunFam" id="1.20.1250.20:FF:000034">
    <property type="entry name" value="MFS general substrate transporter"/>
    <property type="match status" value="1"/>
</dbReference>
<reference evidence="9 10" key="1">
    <citation type="submission" date="2015-01" db="EMBL/GenBank/DDBJ databases">
        <title>The Genome Sequence of Exophiala mesophila CBS40295.</title>
        <authorList>
            <consortium name="The Broad Institute Genomics Platform"/>
            <person name="Cuomo C."/>
            <person name="de Hoog S."/>
            <person name="Gorbushina A."/>
            <person name="Stielow B."/>
            <person name="Teixiera M."/>
            <person name="Abouelleil A."/>
            <person name="Chapman S.B."/>
            <person name="Priest M."/>
            <person name="Young S.K."/>
            <person name="Wortman J."/>
            <person name="Nusbaum C."/>
            <person name="Birren B."/>
        </authorList>
    </citation>
    <scope>NUCLEOTIDE SEQUENCE [LARGE SCALE GENOMIC DNA]</scope>
    <source>
        <strain evidence="9 10">CBS 40295</strain>
    </source>
</reference>
<protein>
    <recommendedName>
        <fullName evidence="8">Major facilitator superfamily (MFS) profile domain-containing protein</fullName>
    </recommendedName>
</protein>
<feature type="transmembrane region" description="Helical" evidence="6">
    <location>
        <begin position="358"/>
        <end position="378"/>
    </location>
</feature>
<dbReference type="HOGENOM" id="CLU_001265_0_1_1"/>
<evidence type="ECO:0000256" key="7">
    <source>
        <dbReference type="SAM" id="SignalP"/>
    </source>
</evidence>
<dbReference type="SUPFAM" id="SSF103473">
    <property type="entry name" value="MFS general substrate transporter"/>
    <property type="match status" value="1"/>
</dbReference>
<feature type="transmembrane region" description="Helical" evidence="6">
    <location>
        <begin position="196"/>
        <end position="216"/>
    </location>
</feature>
<keyword evidence="5 6" id="KW-0472">Membrane</keyword>
<feature type="transmembrane region" description="Helical" evidence="6">
    <location>
        <begin position="422"/>
        <end position="439"/>
    </location>
</feature>
<dbReference type="GeneID" id="27323260"/>
<dbReference type="FunFam" id="1.20.1250.20:FF:000068">
    <property type="entry name" value="MFS general substrate transporter"/>
    <property type="match status" value="1"/>
</dbReference>
<dbReference type="VEuPathDB" id="FungiDB:PV10_05415"/>
<evidence type="ECO:0000256" key="3">
    <source>
        <dbReference type="ARBA" id="ARBA00022692"/>
    </source>
</evidence>
<evidence type="ECO:0000313" key="9">
    <source>
        <dbReference type="EMBL" id="KIV90806.1"/>
    </source>
</evidence>
<dbReference type="GO" id="GO:0022857">
    <property type="term" value="F:transmembrane transporter activity"/>
    <property type="evidence" value="ECO:0007669"/>
    <property type="project" value="InterPro"/>
</dbReference>
<dbReference type="InterPro" id="IPR011701">
    <property type="entry name" value="MFS"/>
</dbReference>
<name>A0A0D1XRR5_EXOME</name>